<feature type="compositionally biased region" description="Pro residues" evidence="3">
    <location>
        <begin position="354"/>
        <end position="364"/>
    </location>
</feature>
<dbReference type="InterPro" id="IPR013606">
    <property type="entry name" value="I-BAR_dom"/>
</dbReference>
<sequence>MNGDQLHRSTLAIYSNLTDDFNPSIQKLVSLGDGYVHAFKALAVRSEAYFNALLKIGEKALHTESSRSLGGVLIQISANQKRLTAELDGLFRWFSGEVLQKLDNNTRLDRDYISDSRDQYEMEVHNQTAGLGRYPRRGGNQDSEFVQFLRESHAAALTEEERRYRFLAEKHCGLIQSLADLMNKLGVSLQQKADDWAEEVGATRQLEDRRPSAVDNTFAMRSEDVRQIREELPLGKIPSRAPSPQGSISHAKGESVGGGAGGRSTRALVAHQPAASNPTLLPFSKGEMITLLVQQARNGWMFGRAERSSRQGWFPASYVEAVDDAPKSISSSFSSPSLRASSSSSSSSNMGGAAPPPPPPPPPSSSSSPSLSSLSSYESSGRQAVPPTPDRRAESNSEIKRSQPHGSQPELFPRGTNPFATVKLKPTHTNDRSAPHVRR</sequence>
<dbReference type="InterPro" id="IPR027681">
    <property type="entry name" value="IRSp53/IRTKS/Pinkbar"/>
</dbReference>
<dbReference type="PANTHER" id="PTHR14206:SF5">
    <property type="entry name" value="BRAIN-SPECIFIC ANGIOGENESIS INHIBITOR 1-ASSOCIATED PROTEIN 2-LIKE PROTEIN 2"/>
    <property type="match status" value="1"/>
</dbReference>
<dbReference type="GO" id="GO:0030838">
    <property type="term" value="P:positive regulation of actin filament polymerization"/>
    <property type="evidence" value="ECO:0007669"/>
    <property type="project" value="TreeGrafter"/>
</dbReference>
<feature type="domain" description="SH3" evidence="4">
    <location>
        <begin position="260"/>
        <end position="324"/>
    </location>
</feature>
<evidence type="ECO:0000256" key="1">
    <source>
        <dbReference type="ARBA" id="ARBA00022443"/>
    </source>
</evidence>
<evidence type="ECO:0000313" key="6">
    <source>
        <dbReference type="EMBL" id="KAG7505666.1"/>
    </source>
</evidence>
<keyword evidence="7" id="KW-1185">Reference proteome</keyword>
<dbReference type="InterPro" id="IPR001452">
    <property type="entry name" value="SH3_domain"/>
</dbReference>
<dbReference type="PROSITE" id="PS50002">
    <property type="entry name" value="SH3"/>
    <property type="match status" value="1"/>
</dbReference>
<organism evidence="6 7">
    <name type="scientific">Solea senegalensis</name>
    <name type="common">Senegalese sole</name>
    <dbReference type="NCBI Taxonomy" id="28829"/>
    <lineage>
        <taxon>Eukaryota</taxon>
        <taxon>Metazoa</taxon>
        <taxon>Chordata</taxon>
        <taxon>Craniata</taxon>
        <taxon>Vertebrata</taxon>
        <taxon>Euteleostomi</taxon>
        <taxon>Actinopterygii</taxon>
        <taxon>Neopterygii</taxon>
        <taxon>Teleostei</taxon>
        <taxon>Neoteleostei</taxon>
        <taxon>Acanthomorphata</taxon>
        <taxon>Carangaria</taxon>
        <taxon>Pleuronectiformes</taxon>
        <taxon>Pleuronectoidei</taxon>
        <taxon>Soleidae</taxon>
        <taxon>Solea</taxon>
    </lineage>
</organism>
<dbReference type="Proteomes" id="UP000693946">
    <property type="component" value="Linkage Group LG19"/>
</dbReference>
<evidence type="ECO:0000259" key="5">
    <source>
        <dbReference type="PROSITE" id="PS51338"/>
    </source>
</evidence>
<proteinExistence type="predicted"/>
<dbReference type="PANTHER" id="PTHR14206">
    <property type="entry name" value="BRAIN-SPECIFIC ANGIOGENESIS INHIBITOR 1-ASSOCIATED PROTEIN 2"/>
    <property type="match status" value="1"/>
</dbReference>
<dbReference type="GO" id="GO:0051017">
    <property type="term" value="P:actin filament bundle assembly"/>
    <property type="evidence" value="ECO:0007669"/>
    <property type="project" value="TreeGrafter"/>
</dbReference>
<feature type="compositionally biased region" description="Low complexity" evidence="3">
    <location>
        <begin position="327"/>
        <end position="353"/>
    </location>
</feature>
<feature type="compositionally biased region" description="Basic and acidic residues" evidence="3">
    <location>
        <begin position="389"/>
        <end position="401"/>
    </location>
</feature>
<dbReference type="EMBL" id="JAGKHQ010000011">
    <property type="protein sequence ID" value="KAG7505666.1"/>
    <property type="molecule type" value="Genomic_DNA"/>
</dbReference>
<dbReference type="PROSITE" id="PS51338">
    <property type="entry name" value="IMD"/>
    <property type="match status" value="1"/>
</dbReference>
<accession>A0AAV6RP70</accession>
<feature type="compositionally biased region" description="Basic and acidic residues" evidence="3">
    <location>
        <begin position="428"/>
        <end position="439"/>
    </location>
</feature>
<gene>
    <name evidence="6" type="ORF">JOB18_037095</name>
</gene>
<feature type="region of interest" description="Disordered" evidence="3">
    <location>
        <begin position="325"/>
        <end position="439"/>
    </location>
</feature>
<evidence type="ECO:0000256" key="3">
    <source>
        <dbReference type="SAM" id="MobiDB-lite"/>
    </source>
</evidence>
<dbReference type="Pfam" id="PF08397">
    <property type="entry name" value="IMD"/>
    <property type="match status" value="2"/>
</dbReference>
<keyword evidence="1 2" id="KW-0728">SH3 domain</keyword>
<evidence type="ECO:0000313" key="7">
    <source>
        <dbReference type="Proteomes" id="UP000693946"/>
    </source>
</evidence>
<comment type="caution">
    <text evidence="6">The sequence shown here is derived from an EMBL/GenBank/DDBJ whole genome shotgun (WGS) entry which is preliminary data.</text>
</comment>
<feature type="domain" description="IMD" evidence="5">
    <location>
        <begin position="1"/>
        <end position="220"/>
    </location>
</feature>
<protein>
    <submittedName>
        <fullName evidence="6">Brain-specific angioproteinsis inhibitor 1-associated 2 2</fullName>
    </submittedName>
</protein>
<dbReference type="GO" id="GO:0007009">
    <property type="term" value="P:plasma membrane organization"/>
    <property type="evidence" value="ECO:0007669"/>
    <property type="project" value="InterPro"/>
</dbReference>
<name>A0AAV6RP70_SOLSE</name>
<dbReference type="SMART" id="SM00326">
    <property type="entry name" value="SH3"/>
    <property type="match status" value="1"/>
</dbReference>
<dbReference type="Pfam" id="PF14604">
    <property type="entry name" value="SH3_9"/>
    <property type="match status" value="1"/>
</dbReference>
<dbReference type="AlphaFoldDB" id="A0AAV6RP70"/>
<evidence type="ECO:0000256" key="2">
    <source>
        <dbReference type="PROSITE-ProRule" id="PRU00192"/>
    </source>
</evidence>
<dbReference type="GO" id="GO:0051764">
    <property type="term" value="P:actin crosslink formation"/>
    <property type="evidence" value="ECO:0007669"/>
    <property type="project" value="TreeGrafter"/>
</dbReference>
<feature type="region of interest" description="Disordered" evidence="3">
    <location>
        <begin position="232"/>
        <end position="265"/>
    </location>
</feature>
<reference evidence="6 7" key="1">
    <citation type="journal article" date="2021" name="Sci. Rep.">
        <title>Chromosome anchoring in Senegalese sole (Solea senegalensis) reveals sex-associated markers and genome rearrangements in flatfish.</title>
        <authorList>
            <person name="Guerrero-Cozar I."/>
            <person name="Gomez-Garrido J."/>
            <person name="Berbel C."/>
            <person name="Martinez-Blanch J.F."/>
            <person name="Alioto T."/>
            <person name="Claros M.G."/>
            <person name="Gagnaire P.A."/>
            <person name="Manchado M."/>
        </authorList>
    </citation>
    <scope>NUCLEOTIDE SEQUENCE [LARGE SCALE GENOMIC DNA]</scope>
    <source>
        <strain evidence="6">Sse05_10M</strain>
    </source>
</reference>
<dbReference type="GO" id="GO:0005829">
    <property type="term" value="C:cytosol"/>
    <property type="evidence" value="ECO:0007669"/>
    <property type="project" value="TreeGrafter"/>
</dbReference>
<feature type="compositionally biased region" description="Low complexity" evidence="3">
    <location>
        <begin position="365"/>
        <end position="381"/>
    </location>
</feature>
<dbReference type="GO" id="GO:0005654">
    <property type="term" value="C:nucleoplasm"/>
    <property type="evidence" value="ECO:0007669"/>
    <property type="project" value="TreeGrafter"/>
</dbReference>
<evidence type="ECO:0000259" key="4">
    <source>
        <dbReference type="PROSITE" id="PS50002"/>
    </source>
</evidence>